<reference evidence="2 3" key="1">
    <citation type="submission" date="2016-11" db="EMBL/GenBank/DDBJ databases">
        <authorList>
            <person name="Jaros S."/>
            <person name="Januszkiewicz K."/>
            <person name="Wedrychowicz H."/>
        </authorList>
    </citation>
    <scope>NUCLEOTIDE SEQUENCE [LARGE SCALE GENOMIC DNA]</scope>
    <source>
        <strain evidence="2 3">CGMCC 4.5723</strain>
    </source>
</reference>
<sequence length="75" mass="7429">MPAPTTETTPPPPPRGTAGAAPEPNAGQDIRLRGLPTGPAPASGRLRLLAAGLRRLPVPPARTAAAAHGTEGGPK</sequence>
<feature type="compositionally biased region" description="Pro residues" evidence="1">
    <location>
        <begin position="1"/>
        <end position="15"/>
    </location>
</feature>
<evidence type="ECO:0000256" key="1">
    <source>
        <dbReference type="SAM" id="MobiDB-lite"/>
    </source>
</evidence>
<dbReference type="EMBL" id="FQZK01000027">
    <property type="protein sequence ID" value="SHK67773.1"/>
    <property type="molecule type" value="Genomic_DNA"/>
</dbReference>
<dbReference type="RefSeq" id="WP_073383710.1">
    <property type="nucleotide sequence ID" value="NZ_FQZK01000027.1"/>
</dbReference>
<evidence type="ECO:0000313" key="3">
    <source>
        <dbReference type="Proteomes" id="UP000184452"/>
    </source>
</evidence>
<gene>
    <name evidence="2" type="ORF">SAMN05421803_12762</name>
</gene>
<organism evidence="2 3">
    <name type="scientific">Nocardiopsis flavescens</name>
    <dbReference type="NCBI Taxonomy" id="758803"/>
    <lineage>
        <taxon>Bacteria</taxon>
        <taxon>Bacillati</taxon>
        <taxon>Actinomycetota</taxon>
        <taxon>Actinomycetes</taxon>
        <taxon>Streptosporangiales</taxon>
        <taxon>Nocardiopsidaceae</taxon>
        <taxon>Nocardiopsis</taxon>
    </lineage>
</organism>
<protein>
    <submittedName>
        <fullName evidence="2">Uncharacterized protein</fullName>
    </submittedName>
</protein>
<feature type="region of interest" description="Disordered" evidence="1">
    <location>
        <begin position="1"/>
        <end position="43"/>
    </location>
</feature>
<accession>A0A1M6UF58</accession>
<name>A0A1M6UF58_9ACTN</name>
<dbReference type="AlphaFoldDB" id="A0A1M6UF58"/>
<evidence type="ECO:0000313" key="2">
    <source>
        <dbReference type="EMBL" id="SHK67773.1"/>
    </source>
</evidence>
<keyword evidence="3" id="KW-1185">Reference proteome</keyword>
<proteinExistence type="predicted"/>
<dbReference type="Proteomes" id="UP000184452">
    <property type="component" value="Unassembled WGS sequence"/>
</dbReference>